<evidence type="ECO:0000256" key="3">
    <source>
        <dbReference type="ARBA" id="ARBA00022679"/>
    </source>
</evidence>
<dbReference type="EMBL" id="LSDB01000003">
    <property type="protein sequence ID" value="KXB58899.1"/>
    <property type="molecule type" value="Genomic_DNA"/>
</dbReference>
<keyword evidence="5" id="KW-0804">Transcription</keyword>
<dbReference type="NCBIfam" id="TIGR04567">
    <property type="entry name" value="RNAP_delt_lowGC"/>
    <property type="match status" value="1"/>
</dbReference>
<organism evidence="9 10">
    <name type="scientific">Gemelliphila asaccharolytica</name>
    <dbReference type="NCBI Taxonomy" id="502393"/>
    <lineage>
        <taxon>Bacteria</taxon>
        <taxon>Bacillati</taxon>
        <taxon>Bacillota</taxon>
        <taxon>Bacilli</taxon>
        <taxon>Bacillales</taxon>
        <taxon>Gemellaceae</taxon>
        <taxon>Gemelliphila</taxon>
    </lineage>
</organism>
<protein>
    <recommendedName>
        <fullName evidence="6">RNAP delta factor</fullName>
    </recommendedName>
</protein>
<keyword evidence="3" id="KW-0808">Transferase</keyword>
<evidence type="ECO:0000313" key="9">
    <source>
        <dbReference type="EMBL" id="KXB58899.1"/>
    </source>
</evidence>
<dbReference type="RefSeq" id="WP_066128620.1">
    <property type="nucleotide sequence ID" value="NZ_KQ959856.1"/>
</dbReference>
<dbReference type="InterPro" id="IPR038087">
    <property type="entry name" value="RNAP_delta_N_dom_sf"/>
</dbReference>
<name>A0ABR5TND1_9BACL</name>
<keyword evidence="2 9" id="KW-0240">DNA-directed RNA polymerase</keyword>
<dbReference type="GO" id="GO:0000428">
    <property type="term" value="C:DNA-directed RNA polymerase complex"/>
    <property type="evidence" value="ECO:0007669"/>
    <property type="project" value="UniProtKB-KW"/>
</dbReference>
<keyword evidence="10" id="KW-1185">Reference proteome</keyword>
<evidence type="ECO:0000256" key="5">
    <source>
        <dbReference type="ARBA" id="ARBA00023163"/>
    </source>
</evidence>
<dbReference type="InterPro" id="IPR029757">
    <property type="entry name" value="RpoE"/>
</dbReference>
<evidence type="ECO:0000259" key="8">
    <source>
        <dbReference type="PROSITE" id="PS51913"/>
    </source>
</evidence>
<feature type="region of interest" description="Disordered" evidence="7">
    <location>
        <begin position="91"/>
        <end position="134"/>
    </location>
</feature>
<dbReference type="InterPro" id="IPR007759">
    <property type="entry name" value="Asxl_HARE-HTH"/>
</dbReference>
<dbReference type="PROSITE" id="PS51913">
    <property type="entry name" value="HTH_HARE"/>
    <property type="match status" value="1"/>
</dbReference>
<feature type="compositionally biased region" description="Acidic residues" evidence="7">
    <location>
        <begin position="120"/>
        <end position="134"/>
    </location>
</feature>
<feature type="compositionally biased region" description="Acidic residues" evidence="7">
    <location>
        <begin position="96"/>
        <end position="113"/>
    </location>
</feature>
<evidence type="ECO:0000256" key="7">
    <source>
        <dbReference type="SAM" id="MobiDB-lite"/>
    </source>
</evidence>
<keyword evidence="4" id="KW-0548">Nucleotidyltransferase</keyword>
<evidence type="ECO:0000256" key="4">
    <source>
        <dbReference type="ARBA" id="ARBA00022695"/>
    </source>
</evidence>
<feature type="domain" description="HTH HARE-type" evidence="8">
    <location>
        <begin position="9"/>
        <end position="77"/>
    </location>
</feature>
<proteinExistence type="inferred from homology"/>
<evidence type="ECO:0000256" key="2">
    <source>
        <dbReference type="ARBA" id="ARBA00022478"/>
    </source>
</evidence>
<dbReference type="Gene3D" id="1.10.10.1250">
    <property type="entry name" value="RNA polymerase, subunit delta, N-terminal domain"/>
    <property type="match status" value="1"/>
</dbReference>
<comment type="caution">
    <text evidence="9">The sequence shown here is derived from an EMBL/GenBank/DDBJ whole genome shotgun (WGS) entry which is preliminary data.</text>
</comment>
<comment type="similarity">
    <text evidence="1">Belongs to the RpoE family.</text>
</comment>
<sequence>MTNLKENTLSITEKCYQYMVENNVDKLNIYDFIDYIKSTENLDEDTFYNQISYFYTDLNLDGRFVCVEDGKWMLKDKLSVTEIEKYVEPSINTYSIEEDDEDEEKDEEEDEDIQDKNIDEEKEDEEDDVEQDELFCYDTDNIVSKFSVEDEKEEF</sequence>
<evidence type="ECO:0000256" key="6">
    <source>
        <dbReference type="ARBA" id="ARBA00031937"/>
    </source>
</evidence>
<gene>
    <name evidence="9" type="ORF">HMPREF1871_00142</name>
</gene>
<evidence type="ECO:0000256" key="1">
    <source>
        <dbReference type="ARBA" id="ARBA00009828"/>
    </source>
</evidence>
<reference evidence="9 10" key="1">
    <citation type="submission" date="2016-01" db="EMBL/GenBank/DDBJ databases">
        <authorList>
            <person name="Mitreva M."/>
            <person name="Pepin K.H."/>
            <person name="Mihindukulasuriya K.A."/>
            <person name="Fulton R."/>
            <person name="Fronick C."/>
            <person name="O'Laughlin M."/>
            <person name="Miner T."/>
            <person name="Herter B."/>
            <person name="Rosa B.A."/>
            <person name="Cordes M."/>
            <person name="Tomlinson C."/>
            <person name="Wollam A."/>
            <person name="Palsikar V.B."/>
            <person name="Mardis E.R."/>
            <person name="Wilson R.K."/>
        </authorList>
    </citation>
    <scope>NUCLEOTIDE SEQUENCE [LARGE SCALE GENOMIC DNA]</scope>
    <source>
        <strain evidence="9 10">KA00071</strain>
    </source>
</reference>
<dbReference type="Proteomes" id="UP000070467">
    <property type="component" value="Unassembled WGS sequence"/>
</dbReference>
<accession>A0ABR5TND1</accession>
<evidence type="ECO:0000313" key="10">
    <source>
        <dbReference type="Proteomes" id="UP000070467"/>
    </source>
</evidence>